<dbReference type="Proteomes" id="UP000286097">
    <property type="component" value="Unassembled WGS sequence"/>
</dbReference>
<evidence type="ECO:0000313" key="1">
    <source>
        <dbReference type="EMBL" id="RQM10605.1"/>
    </source>
</evidence>
<reference evidence="1 2" key="1">
    <citation type="submission" date="2018-06" db="EMBL/GenBank/DDBJ databases">
        <title>Comparative genomics of downy mildews reveals potential adaptations to biotrophy.</title>
        <authorList>
            <person name="Fletcher K."/>
            <person name="Klosterman S.J."/>
            <person name="Derevnina L."/>
            <person name="Martin F."/>
            <person name="Koike S."/>
            <person name="Reyes Chin-Wo S."/>
            <person name="Mou B."/>
            <person name="Michelmore R."/>
        </authorList>
    </citation>
    <scope>NUCLEOTIDE SEQUENCE [LARGE SCALE GENOMIC DNA]</scope>
    <source>
        <strain evidence="1 2">R13</strain>
    </source>
</reference>
<dbReference type="VEuPathDB" id="FungiDB:DD237_008551"/>
<gene>
    <name evidence="1" type="ORF">DD237_008551</name>
</gene>
<dbReference type="EMBL" id="QKXF01000568">
    <property type="protein sequence ID" value="RQM10605.1"/>
    <property type="molecule type" value="Genomic_DNA"/>
</dbReference>
<dbReference type="AlphaFoldDB" id="A0A3R7XQ41"/>
<protein>
    <submittedName>
        <fullName evidence="1">Uncharacterized protein</fullName>
    </submittedName>
</protein>
<sequence>MTDTPIKQVPVKPLSMEVYHRENFGLDIIDVRLKIMKSNIVTVHPKTAKDDRADDLKDHKKTVSIQCLCVQGWLNNE</sequence>
<accession>A0A3R7XQ41</accession>
<organism evidence="1 2">
    <name type="scientific">Peronospora effusa</name>
    <dbReference type="NCBI Taxonomy" id="542832"/>
    <lineage>
        <taxon>Eukaryota</taxon>
        <taxon>Sar</taxon>
        <taxon>Stramenopiles</taxon>
        <taxon>Oomycota</taxon>
        <taxon>Peronosporomycetes</taxon>
        <taxon>Peronosporales</taxon>
        <taxon>Peronosporaceae</taxon>
        <taxon>Peronospora</taxon>
    </lineage>
</organism>
<evidence type="ECO:0000313" key="2">
    <source>
        <dbReference type="Proteomes" id="UP000286097"/>
    </source>
</evidence>
<proteinExistence type="predicted"/>
<comment type="caution">
    <text evidence="1">The sequence shown here is derived from an EMBL/GenBank/DDBJ whole genome shotgun (WGS) entry which is preliminary data.</text>
</comment>
<name>A0A3R7XQ41_9STRA</name>